<reference evidence="1 2" key="1">
    <citation type="submission" date="2016-07" db="EMBL/GenBank/DDBJ databases">
        <title>Draft genome of Scalindua rubra, obtained from a brine-seawater interface in the Red Sea, sheds light on salt adaptation in anammox bacteria.</title>
        <authorList>
            <person name="Speth D.R."/>
            <person name="Lagkouvardos I."/>
            <person name="Wang Y."/>
            <person name="Qian P.-Y."/>
            <person name="Dutilh B.E."/>
            <person name="Jetten M.S."/>
        </authorList>
    </citation>
    <scope>NUCLEOTIDE SEQUENCE [LARGE SCALE GENOMIC DNA]</scope>
    <source>
        <strain evidence="1">BSI-1</strain>
    </source>
</reference>
<evidence type="ECO:0000313" key="1">
    <source>
        <dbReference type="EMBL" id="ODS32111.1"/>
    </source>
</evidence>
<dbReference type="EMBL" id="MAYW01000077">
    <property type="protein sequence ID" value="ODS32111.1"/>
    <property type="molecule type" value="Genomic_DNA"/>
</dbReference>
<proteinExistence type="predicted"/>
<accession>A0A1E3X904</accession>
<sequence>MRGYKEGKLNKDDLRRCVDLLFNNSSLYLSSAFRIRVLKLIEELERK</sequence>
<comment type="caution">
    <text evidence="1">The sequence shown here is derived from an EMBL/GenBank/DDBJ whole genome shotgun (WGS) entry which is preliminary data.</text>
</comment>
<name>A0A1E3X904_9BACT</name>
<gene>
    <name evidence="1" type="ORF">SCARUB_02761</name>
</gene>
<protein>
    <submittedName>
        <fullName evidence="1">Uncharacterized protein</fullName>
    </submittedName>
</protein>
<organism evidence="1 2">
    <name type="scientific">Candidatus Scalindua rubra</name>
    <dbReference type="NCBI Taxonomy" id="1872076"/>
    <lineage>
        <taxon>Bacteria</taxon>
        <taxon>Pseudomonadati</taxon>
        <taxon>Planctomycetota</taxon>
        <taxon>Candidatus Brocadiia</taxon>
        <taxon>Candidatus Brocadiales</taxon>
        <taxon>Candidatus Scalinduaceae</taxon>
        <taxon>Candidatus Scalindua</taxon>
    </lineage>
</organism>
<dbReference type="Proteomes" id="UP000094056">
    <property type="component" value="Unassembled WGS sequence"/>
</dbReference>
<evidence type="ECO:0000313" key="2">
    <source>
        <dbReference type="Proteomes" id="UP000094056"/>
    </source>
</evidence>
<dbReference type="AlphaFoldDB" id="A0A1E3X904"/>